<dbReference type="InterPro" id="IPR017900">
    <property type="entry name" value="4Fe4S_Fe_S_CS"/>
</dbReference>
<dbReference type="PANTHER" id="PTHR31332:SF0">
    <property type="entry name" value="7-HYDROXYMETHYL CHLOROPHYLL A REDUCTASE, CHLOROPLASTIC"/>
    <property type="match status" value="1"/>
</dbReference>
<dbReference type="GO" id="GO:0052592">
    <property type="term" value="F:oxidoreductase activity, acting on CH or CH2 groups, with an iron-sulfur protein as acceptor"/>
    <property type="evidence" value="ECO:0007669"/>
    <property type="project" value="TreeGrafter"/>
</dbReference>
<dbReference type="AlphaFoldDB" id="A0A2L2XGE4"/>
<dbReference type="GO" id="GO:0051536">
    <property type="term" value="F:iron-sulfur cluster binding"/>
    <property type="evidence" value="ECO:0007669"/>
    <property type="project" value="UniProtKB-KW"/>
</dbReference>
<keyword evidence="6" id="KW-1185">Reference proteome</keyword>
<dbReference type="InterPro" id="IPR017896">
    <property type="entry name" value="4Fe4S_Fe-S-bd"/>
</dbReference>
<name>A0A2L2XGE4_9FIRM</name>
<gene>
    <name evidence="5" type="ORF">DCCM_2058</name>
</gene>
<keyword evidence="2" id="KW-0408">Iron</keyword>
<dbReference type="InterPro" id="IPR007525">
    <property type="entry name" value="FrhB_FdhB_C"/>
</dbReference>
<dbReference type="EMBL" id="BFAV01000071">
    <property type="protein sequence ID" value="GBF32961.1"/>
    <property type="molecule type" value="Genomic_DNA"/>
</dbReference>
<dbReference type="SUPFAM" id="SSF54862">
    <property type="entry name" value="4Fe-4S ferredoxins"/>
    <property type="match status" value="1"/>
</dbReference>
<dbReference type="PANTHER" id="PTHR31332">
    <property type="entry name" value="7-HYDROXYMETHYL CHLOROPHYLL A REDUCTASE, CHLOROPLASTIC"/>
    <property type="match status" value="1"/>
</dbReference>
<evidence type="ECO:0000259" key="4">
    <source>
        <dbReference type="PROSITE" id="PS51379"/>
    </source>
</evidence>
<evidence type="ECO:0000256" key="3">
    <source>
        <dbReference type="ARBA" id="ARBA00023014"/>
    </source>
</evidence>
<evidence type="ECO:0000313" key="6">
    <source>
        <dbReference type="Proteomes" id="UP000239549"/>
    </source>
</evidence>
<dbReference type="OrthoDB" id="430408at2"/>
<evidence type="ECO:0000256" key="2">
    <source>
        <dbReference type="ARBA" id="ARBA00023004"/>
    </source>
</evidence>
<dbReference type="GO" id="GO:0046872">
    <property type="term" value="F:metal ion binding"/>
    <property type="evidence" value="ECO:0007669"/>
    <property type="project" value="UniProtKB-KW"/>
</dbReference>
<protein>
    <submittedName>
        <fullName evidence="5">Coenzyme F420 hydrogenase beta subunit</fullName>
    </submittedName>
</protein>
<dbReference type="Gene3D" id="3.30.70.20">
    <property type="match status" value="1"/>
</dbReference>
<dbReference type="RefSeq" id="WP_104371416.1">
    <property type="nucleotide sequence ID" value="NZ_BFAV01000071.1"/>
</dbReference>
<accession>A0A2L2XGE4</accession>
<feature type="domain" description="4Fe-4S ferredoxin-type" evidence="4">
    <location>
        <begin position="40"/>
        <end position="68"/>
    </location>
</feature>
<reference evidence="6" key="1">
    <citation type="submission" date="2018-02" db="EMBL/GenBank/DDBJ databases">
        <title>Genome sequence of Desulfocucumis palustris strain NAW-5.</title>
        <authorList>
            <person name="Watanabe M."/>
            <person name="Kojima H."/>
            <person name="Fukui M."/>
        </authorList>
    </citation>
    <scope>NUCLEOTIDE SEQUENCE [LARGE SCALE GENOMIC DNA]</scope>
    <source>
        <strain evidence="6">NAW-5</strain>
    </source>
</reference>
<dbReference type="Pfam" id="PF04422">
    <property type="entry name" value="FrhB_FdhB_N"/>
    <property type="match status" value="1"/>
</dbReference>
<keyword evidence="3" id="KW-0411">Iron-sulfur</keyword>
<dbReference type="InterPro" id="IPR007516">
    <property type="entry name" value="Co_F420_Hydgase/DH_bsu_N"/>
</dbReference>
<sequence length="397" mass="42990">MINNIDRLIKEIICGGAKSSGKTEKTDRGSVCMPGQELLVKEIMDRGLCSSCGMCVGLCPYIKTAGDRVRAIYPCGIEEGACYGVCPKTSLDISEMDMFVHGREREDHALGIYSGIYYARATARADGAQYGGITTALIGLALREGLISSAILTGGDIMNPRPVLAATPGEVNSCAGSKYTGVPTLLELNRAAGRGLTGIGLVGRPCQVAAVRKLQRGKLPPERTYSDRLVGLMLGLFCFWSLSSELYGFLARETKGEEIIKMDIPLEGPGVLTKTGSRRWRVDEIRPFINKSCNYCFDSTSEWADLSVGSTEQDPGWNTLLVRSGQGRDLVELAADRGVLEIKDYPAGRLPVLRKAALNKKMRVLALAEKEPGNGGCPAIPDKYLREMNVQWGGINR</sequence>
<dbReference type="Pfam" id="PF04432">
    <property type="entry name" value="FrhB_FdhB_C"/>
    <property type="match status" value="1"/>
</dbReference>
<dbReference type="PROSITE" id="PS00198">
    <property type="entry name" value="4FE4S_FER_1"/>
    <property type="match status" value="1"/>
</dbReference>
<organism evidence="5 6">
    <name type="scientific">Desulfocucumis palustris</name>
    <dbReference type="NCBI Taxonomy" id="1898651"/>
    <lineage>
        <taxon>Bacteria</taxon>
        <taxon>Bacillati</taxon>
        <taxon>Bacillota</taxon>
        <taxon>Clostridia</taxon>
        <taxon>Eubacteriales</taxon>
        <taxon>Desulfocucumaceae</taxon>
        <taxon>Desulfocucumis</taxon>
    </lineage>
</organism>
<evidence type="ECO:0000256" key="1">
    <source>
        <dbReference type="ARBA" id="ARBA00022723"/>
    </source>
</evidence>
<comment type="caution">
    <text evidence="5">The sequence shown here is derived from an EMBL/GenBank/DDBJ whole genome shotgun (WGS) entry which is preliminary data.</text>
</comment>
<evidence type="ECO:0000313" key="5">
    <source>
        <dbReference type="EMBL" id="GBF32961.1"/>
    </source>
</evidence>
<keyword evidence="1" id="KW-0479">Metal-binding</keyword>
<dbReference type="InterPro" id="IPR045220">
    <property type="entry name" value="FRHB/FDHB/HCAR-like"/>
</dbReference>
<dbReference type="PROSITE" id="PS51379">
    <property type="entry name" value="4FE4S_FER_2"/>
    <property type="match status" value="1"/>
</dbReference>
<proteinExistence type="predicted"/>
<dbReference type="Proteomes" id="UP000239549">
    <property type="component" value="Unassembled WGS sequence"/>
</dbReference>